<gene>
    <name evidence="1" type="ORF">LDG_6083</name>
</gene>
<dbReference type="AlphaFoldDB" id="G9ELT2"/>
<dbReference type="HOGENOM" id="CLU_3312031_0_0_6"/>
<dbReference type="EMBL" id="JH413808">
    <property type="protein sequence ID" value="EHL31917.1"/>
    <property type="molecule type" value="Genomic_DNA"/>
</dbReference>
<organism evidence="1 2">
    <name type="scientific">Legionella drancourtii LLAP12</name>
    <dbReference type="NCBI Taxonomy" id="658187"/>
    <lineage>
        <taxon>Bacteria</taxon>
        <taxon>Pseudomonadati</taxon>
        <taxon>Pseudomonadota</taxon>
        <taxon>Gammaproteobacteria</taxon>
        <taxon>Legionellales</taxon>
        <taxon>Legionellaceae</taxon>
        <taxon>Legionella</taxon>
    </lineage>
</organism>
<protein>
    <submittedName>
        <fullName evidence="1">Uncharacterized protein</fullName>
    </submittedName>
</protein>
<keyword evidence="2" id="KW-1185">Reference proteome</keyword>
<evidence type="ECO:0000313" key="1">
    <source>
        <dbReference type="EMBL" id="EHL31917.1"/>
    </source>
</evidence>
<accession>G9ELT2</accession>
<proteinExistence type="predicted"/>
<dbReference type="Proteomes" id="UP000002770">
    <property type="component" value="Unassembled WGS sequence"/>
</dbReference>
<reference evidence="1 2" key="1">
    <citation type="journal article" date="2011" name="BMC Genomics">
        <title>Insight into cross-talk between intra-amoebal pathogens.</title>
        <authorList>
            <person name="Gimenez G."/>
            <person name="Bertelli C."/>
            <person name="Moliner C."/>
            <person name="Robert C."/>
            <person name="Raoult D."/>
            <person name="Fournier P.E."/>
            <person name="Greub G."/>
        </authorList>
    </citation>
    <scope>NUCLEOTIDE SEQUENCE [LARGE SCALE GENOMIC DNA]</scope>
    <source>
        <strain evidence="1 2">LLAP12</strain>
    </source>
</reference>
<name>G9ELT2_9GAMM</name>
<evidence type="ECO:0000313" key="2">
    <source>
        <dbReference type="Proteomes" id="UP000002770"/>
    </source>
</evidence>
<dbReference type="InParanoid" id="G9ELT2"/>
<sequence length="39" mass="4521">MPHWPWLAAPQNLSNPVPMEEVISIPVITTLFFIHSPFY</sequence>